<organism evidence="2 3">
    <name type="scientific">Escallonia herrerae</name>
    <dbReference type="NCBI Taxonomy" id="1293975"/>
    <lineage>
        <taxon>Eukaryota</taxon>
        <taxon>Viridiplantae</taxon>
        <taxon>Streptophyta</taxon>
        <taxon>Embryophyta</taxon>
        <taxon>Tracheophyta</taxon>
        <taxon>Spermatophyta</taxon>
        <taxon>Magnoliopsida</taxon>
        <taxon>eudicotyledons</taxon>
        <taxon>Gunneridae</taxon>
        <taxon>Pentapetalae</taxon>
        <taxon>asterids</taxon>
        <taxon>campanulids</taxon>
        <taxon>Escalloniales</taxon>
        <taxon>Escalloniaceae</taxon>
        <taxon>Escallonia</taxon>
    </lineage>
</organism>
<keyword evidence="3" id="KW-1185">Reference proteome</keyword>
<reference evidence="2" key="1">
    <citation type="submission" date="2022-12" db="EMBL/GenBank/DDBJ databases">
        <title>Draft genome assemblies for two species of Escallonia (Escalloniales).</title>
        <authorList>
            <person name="Chanderbali A."/>
            <person name="Dervinis C."/>
            <person name="Anghel I."/>
            <person name="Soltis D."/>
            <person name="Soltis P."/>
            <person name="Zapata F."/>
        </authorList>
    </citation>
    <scope>NUCLEOTIDE SEQUENCE</scope>
    <source>
        <strain evidence="2">UCBG64.0493</strain>
        <tissue evidence="2">Leaf</tissue>
    </source>
</reference>
<dbReference type="Pfam" id="PF04832">
    <property type="entry name" value="SOUL"/>
    <property type="match status" value="1"/>
</dbReference>
<dbReference type="AlphaFoldDB" id="A0AA88W712"/>
<dbReference type="EMBL" id="JAVXUP010000777">
    <property type="protein sequence ID" value="KAK3021129.1"/>
    <property type="molecule type" value="Genomic_DNA"/>
</dbReference>
<feature type="non-terminal residue" evidence="2">
    <location>
        <position position="1"/>
    </location>
</feature>
<gene>
    <name evidence="2" type="ORF">RJ639_045902</name>
</gene>
<comment type="caution">
    <text evidence="2">The sequence shown here is derived from an EMBL/GenBank/DDBJ whole genome shotgun (WGS) entry which is preliminary data.</text>
</comment>
<accession>A0AA88W712</accession>
<dbReference type="InterPro" id="IPR006917">
    <property type="entry name" value="SOUL_heme-bd"/>
</dbReference>
<dbReference type="Proteomes" id="UP001188597">
    <property type="component" value="Unassembled WGS sequence"/>
</dbReference>
<proteinExistence type="inferred from homology"/>
<dbReference type="SUPFAM" id="SSF55136">
    <property type="entry name" value="Probable bacterial effector-binding domain"/>
    <property type="match status" value="1"/>
</dbReference>
<sequence length="201" mass="22482">VIAKKPHHFYWYCPLAIKEDLLIERKFIAVCELSFLLALLCCCNALESPSYMVVHSKADLEIRLYRELLWMSGLVRGATSFKKSTEGGFQSSPFSRNLGCSAFASTLYEYIPGANEISFRLMITAPILTTMAQVARGSDYIVLEKHEGSLPQRYAELNSHLDKRKKLLSSLDKILDGKNAVLGDKSYYGVAQYNASSHLSG</sequence>
<evidence type="ECO:0000313" key="2">
    <source>
        <dbReference type="EMBL" id="KAK3021129.1"/>
    </source>
</evidence>
<evidence type="ECO:0000313" key="3">
    <source>
        <dbReference type="Proteomes" id="UP001188597"/>
    </source>
</evidence>
<dbReference type="Gene3D" id="3.20.80.10">
    <property type="entry name" value="Regulatory factor, effector binding domain"/>
    <property type="match status" value="1"/>
</dbReference>
<dbReference type="InterPro" id="IPR011256">
    <property type="entry name" value="Reg_factor_effector_dom_sf"/>
</dbReference>
<name>A0AA88W712_9ASTE</name>
<protein>
    <submittedName>
        <fullName evidence="2">Uncharacterized protein</fullName>
    </submittedName>
</protein>
<comment type="similarity">
    <text evidence="1">Belongs to the HEBP family.</text>
</comment>
<evidence type="ECO:0000256" key="1">
    <source>
        <dbReference type="ARBA" id="ARBA00009817"/>
    </source>
</evidence>